<dbReference type="OrthoDB" id="5422628at2759"/>
<feature type="region of interest" description="Disordered" evidence="1">
    <location>
        <begin position="1257"/>
        <end position="1289"/>
    </location>
</feature>
<feature type="compositionally biased region" description="Polar residues" evidence="1">
    <location>
        <begin position="367"/>
        <end position="378"/>
    </location>
</feature>
<organism evidence="2 3">
    <name type="scientific">Colletotrichum karsti</name>
    <dbReference type="NCBI Taxonomy" id="1095194"/>
    <lineage>
        <taxon>Eukaryota</taxon>
        <taxon>Fungi</taxon>
        <taxon>Dikarya</taxon>
        <taxon>Ascomycota</taxon>
        <taxon>Pezizomycotina</taxon>
        <taxon>Sordariomycetes</taxon>
        <taxon>Hypocreomycetidae</taxon>
        <taxon>Glomerellales</taxon>
        <taxon>Glomerellaceae</taxon>
        <taxon>Colletotrichum</taxon>
        <taxon>Colletotrichum boninense species complex</taxon>
    </lineage>
</organism>
<proteinExistence type="predicted"/>
<gene>
    <name evidence="2" type="ORF">CkaCkLH20_05590</name>
</gene>
<evidence type="ECO:0000313" key="2">
    <source>
        <dbReference type="EMBL" id="KAF9876744.1"/>
    </source>
</evidence>
<accession>A0A9P6I672</accession>
<evidence type="ECO:0000313" key="3">
    <source>
        <dbReference type="Proteomes" id="UP000781932"/>
    </source>
</evidence>
<feature type="region of interest" description="Disordered" evidence="1">
    <location>
        <begin position="261"/>
        <end position="292"/>
    </location>
</feature>
<reference evidence="2" key="1">
    <citation type="submission" date="2020-03" db="EMBL/GenBank/DDBJ databases">
        <authorList>
            <person name="He L."/>
        </authorList>
    </citation>
    <scope>NUCLEOTIDE SEQUENCE</scope>
    <source>
        <strain evidence="2">CkLH20</strain>
    </source>
</reference>
<dbReference type="EMBL" id="JAATWM020000016">
    <property type="protein sequence ID" value="KAF9876744.1"/>
    <property type="molecule type" value="Genomic_DNA"/>
</dbReference>
<feature type="compositionally biased region" description="Basic and acidic residues" evidence="1">
    <location>
        <begin position="1257"/>
        <end position="1282"/>
    </location>
</feature>
<feature type="region of interest" description="Disordered" evidence="1">
    <location>
        <begin position="816"/>
        <end position="835"/>
    </location>
</feature>
<dbReference type="RefSeq" id="XP_038746205.1">
    <property type="nucleotide sequence ID" value="XM_038888308.1"/>
</dbReference>
<reference evidence="2" key="2">
    <citation type="submission" date="2020-11" db="EMBL/GenBank/DDBJ databases">
        <title>Whole genome sequencing of Colletotrichum sp.</title>
        <authorList>
            <person name="Li H."/>
        </authorList>
    </citation>
    <scope>NUCLEOTIDE SEQUENCE</scope>
    <source>
        <strain evidence="2">CkLH20</strain>
    </source>
</reference>
<feature type="compositionally biased region" description="Basic and acidic residues" evidence="1">
    <location>
        <begin position="1483"/>
        <end position="1495"/>
    </location>
</feature>
<sequence length="1495" mass="169206">MGWRESSEDAAAVMAQEKMPELTDMVKRHYMRFPSETWERTRTVLDHHPPHRLFAHVESLISTRKIDDFLKSNEAFHKLAADLYGARHPWLRDADLGRSKWEAFQEFSALTLTEQAREAARDPEAMAKRRRALMVRKIREGRDVDEWRKRLGFEGVAFSEDAIRGGEGGEYGQDEVRMGEGVEIGACLDGKDGKYGPERRLRAVYPKIPHVGIPKAPADGGEAPRNPFTTEWKARDAPDGLDYPPTFDPYYTSNHFIGRTKKYELPKPPEPEDGDEDGDQEMAGQETPQAPSGIAAMATATFGRSNSMTTTRPGVTRTTTLPTGVAVGNIQLVGGSTPTGRPPSGTLPGRFTISTKTDSATTTQPSIVVTGTTPTTHHQPLFEPLSTIREATEPPSEAPGTEARVFTPARERKSPSPTSESPTSDVDMSESPIDDDDAVLDNLDPHDPDWLEKFLARDGTIPADDLEMMPYRGWRIHSPKIQLVRIKNFLADEDIDRTINWERKFAEIAAFLQHCLRLPDAARRSWWADLLEAIDMLRAHWVFEQHHYGEKKLVVDFPQLSGTSTRLPQVQGGRAVVVEKPPAEEVRPRYLLHRVPESIQDVDYQVPATLLRDTFLTWFRQDGNVVWESDSSAPGSGDRGRTFEYQPDFNMALTEDTWFEKGMAGGTETTAADLKSEANFYMLGHEFVAGDVGEVTDVDGETQIAQKMYPEGEVLQRFARYRGTKRAALQQCLTHFNSVENVTIQGPFRKLVLPLTRRQKELARKQAGGGIVYKPQAIASPPKGTKLDPLGISFWHQRMREARYERAEEAQALTDAEQADFAAQTQDDSDPVLTPPNFLGPITRLGFLRESERAMVERWRVLNELRDKLTRAYNRAPRQMLEGVLKNIRYGFEGADSWDMGEELFEHRQRHGKYLPVDDMGLFWVQWLCEPSTNTKMERDALPKLGREFEVFLERMQRLLDDMDMDGLLAVYEKKADVESVTAALNTGLRKGDYILSSDSVETFCKVLADHGRLGYTVDKDGETMISRPECTWHPEHRVNWPKDDDPWDPQTNVFHAANLPDPRAKWSWEEAFANVDFVNLSIGFTKKMLWSRAYRIGTELDGLTRSLRQLDQKLQVPGQRDFRAVALQDVTGAWRNRYEKPVPGRPGPPVTYAAVVKAGDPGKWKEDMTEAEAYEVVRTGIIDELSKGDSALWPARPRFSTVGEDGEEVMTLHRERVWDWARPEVAGVKKQFFSMNRWPVHLQTEKRQEEIRRSVEDEVREKEKKRAAEEAELERIERENEPTEEEERQAMFDKMLSVPYDQGPGTRTRFFPQTEFWGGDTVSQTRALERHLQRMLDEEFNPDDGRAPAKSTTGSRRPGPSNIVSDNQGSIRLPEVLSPDVPKSIPAFLARRAGRLPPGTLREETRAPLARPAPVTIERKRPLFSPVYPTEEPEREESGRRVRFKEVDEPQKGGDDVPLKGGDGGLPQGEGDDDLEKGEDDDLKKGKGKGDDCF</sequence>
<feature type="region of interest" description="Disordered" evidence="1">
    <location>
        <begin position="356"/>
        <end position="442"/>
    </location>
</feature>
<comment type="caution">
    <text evidence="2">The sequence shown here is derived from an EMBL/GenBank/DDBJ whole genome shotgun (WGS) entry which is preliminary data.</text>
</comment>
<feature type="compositionally biased region" description="Basic and acidic residues" evidence="1">
    <location>
        <begin position="261"/>
        <end position="270"/>
    </location>
</feature>
<feature type="compositionally biased region" description="Basic and acidic residues" evidence="1">
    <location>
        <begin position="1437"/>
        <end position="1459"/>
    </location>
</feature>
<dbReference type="GeneID" id="62161382"/>
<feature type="compositionally biased region" description="Low complexity" evidence="1">
    <location>
        <begin position="415"/>
        <end position="424"/>
    </location>
</feature>
<feature type="region of interest" description="Disordered" evidence="1">
    <location>
        <begin position="1336"/>
        <end position="1495"/>
    </location>
</feature>
<evidence type="ECO:0000256" key="1">
    <source>
        <dbReference type="SAM" id="MobiDB-lite"/>
    </source>
</evidence>
<keyword evidence="3" id="KW-1185">Reference proteome</keyword>
<dbReference type="Proteomes" id="UP000781932">
    <property type="component" value="Unassembled WGS sequence"/>
</dbReference>
<feature type="compositionally biased region" description="Acidic residues" evidence="1">
    <location>
        <begin position="1471"/>
        <end position="1482"/>
    </location>
</feature>
<protein>
    <submittedName>
        <fullName evidence="2">Uncharacterized protein</fullName>
    </submittedName>
</protein>
<feature type="compositionally biased region" description="Acidic residues" evidence="1">
    <location>
        <begin position="271"/>
        <end position="280"/>
    </location>
</feature>
<feature type="compositionally biased region" description="Low complexity" evidence="1">
    <location>
        <begin position="356"/>
        <end position="366"/>
    </location>
</feature>
<name>A0A9P6I672_9PEZI</name>
<feature type="compositionally biased region" description="Basic and acidic residues" evidence="1">
    <location>
        <begin position="1336"/>
        <end position="1348"/>
    </location>
</feature>